<dbReference type="Gene3D" id="3.40.720.10">
    <property type="entry name" value="Alkaline Phosphatase, subunit A"/>
    <property type="match status" value="1"/>
</dbReference>
<dbReference type="Proteomes" id="UP001519363">
    <property type="component" value="Unassembled WGS sequence"/>
</dbReference>
<dbReference type="InterPro" id="IPR002591">
    <property type="entry name" value="Phosphodiest/P_Trfase"/>
</dbReference>
<dbReference type="RefSeq" id="WP_209706616.1">
    <property type="nucleotide sequence ID" value="NZ_JAGIOO010000001.1"/>
</dbReference>
<dbReference type="SUPFAM" id="SSF53649">
    <property type="entry name" value="Alkaline phosphatase-like"/>
    <property type="match status" value="1"/>
</dbReference>
<evidence type="ECO:0000313" key="1">
    <source>
        <dbReference type="EMBL" id="MBP2472891.1"/>
    </source>
</evidence>
<protein>
    <recommendedName>
        <fullName evidence="3">Nucleotide pyrophosphatase</fullName>
    </recommendedName>
</protein>
<keyword evidence="2" id="KW-1185">Reference proteome</keyword>
<organism evidence="1 2">
    <name type="scientific">Crossiella equi</name>
    <dbReference type="NCBI Taxonomy" id="130796"/>
    <lineage>
        <taxon>Bacteria</taxon>
        <taxon>Bacillati</taxon>
        <taxon>Actinomycetota</taxon>
        <taxon>Actinomycetes</taxon>
        <taxon>Pseudonocardiales</taxon>
        <taxon>Pseudonocardiaceae</taxon>
        <taxon>Crossiella</taxon>
    </lineage>
</organism>
<dbReference type="PANTHER" id="PTHR10151">
    <property type="entry name" value="ECTONUCLEOTIDE PYROPHOSPHATASE/PHOSPHODIESTERASE"/>
    <property type="match status" value="1"/>
</dbReference>
<proteinExistence type="predicted"/>
<name>A0ABS5A8J7_9PSEU</name>
<evidence type="ECO:0000313" key="2">
    <source>
        <dbReference type="Proteomes" id="UP001519363"/>
    </source>
</evidence>
<dbReference type="EMBL" id="JAGIOO010000001">
    <property type="protein sequence ID" value="MBP2472891.1"/>
    <property type="molecule type" value="Genomic_DNA"/>
</dbReference>
<dbReference type="Gene3D" id="2.60.120.200">
    <property type="match status" value="1"/>
</dbReference>
<dbReference type="InterPro" id="IPR017850">
    <property type="entry name" value="Alkaline_phosphatase_core_sf"/>
</dbReference>
<reference evidence="1 2" key="1">
    <citation type="submission" date="2021-03" db="EMBL/GenBank/DDBJ databases">
        <title>Sequencing the genomes of 1000 actinobacteria strains.</title>
        <authorList>
            <person name="Klenk H.-P."/>
        </authorList>
    </citation>
    <scope>NUCLEOTIDE SEQUENCE [LARGE SCALE GENOMIC DNA]</scope>
    <source>
        <strain evidence="1 2">DSM 44580</strain>
    </source>
</reference>
<comment type="caution">
    <text evidence="1">The sequence shown here is derived from an EMBL/GenBank/DDBJ whole genome shotgun (WGS) entry which is preliminary data.</text>
</comment>
<dbReference type="Pfam" id="PF01663">
    <property type="entry name" value="Phosphodiest"/>
    <property type="match status" value="1"/>
</dbReference>
<sequence length="449" mass="47999">MIGIDGLLASRVADAQAPTLRGLQRTGTDARGLLYANPMAETSSGPGWSTILTGTWPDQHGVKNNTFLFNRLKDFPDWLSRVEAANPAKDTFAAVDWKAIGDHILGPGIDTRLVLDGDRDGYLAHDATIVDRAETHLRQDRADASFVYLGQQDVVGHNKGAASPDYLTELARVDGYVKRLLDAVAARPGRAQEKWLVLLTTDHGHKPAGGHGGPSLDERSTFILATGDGVPTARPTGTRLVDLAHTALTHLGVPAGAPLQGRSLFAPTTDVFDTADVSGGWTQRFPGGWTVDNAAMPAGGVPEWRGWSLATDAFWSQAQTEQGRETFVRGRGTIAVADSDEWADTPDATGKRFDSTLWTPAVGGSGGKLTLEMTHLYQHELGQIAQLLLSVDGGTPTEVRKWTATTSGGRESVTVPLPAGAGTARLGFRLTGTNNWFWAVDEVLVTRLP</sequence>
<gene>
    <name evidence="1" type="ORF">JOF53_001763</name>
</gene>
<evidence type="ECO:0008006" key="3">
    <source>
        <dbReference type="Google" id="ProtNLM"/>
    </source>
</evidence>
<dbReference type="PANTHER" id="PTHR10151:SF120">
    <property type="entry name" value="BIS(5'-ADENOSYL)-TRIPHOSPHATASE"/>
    <property type="match status" value="1"/>
</dbReference>
<accession>A0ABS5A8J7</accession>